<evidence type="ECO:0000313" key="4">
    <source>
        <dbReference type="Proteomes" id="UP000197666"/>
    </source>
</evidence>
<dbReference type="VEuPathDB" id="FungiDB:ATCC64974_55760"/>
<evidence type="ECO:0000313" key="3">
    <source>
        <dbReference type="EMBL" id="TPR08899.1"/>
    </source>
</evidence>
<reference evidence="4" key="1">
    <citation type="submission" date="2018-10" db="EMBL/GenBank/DDBJ databases">
        <title>FDA dAtabase for Regulatory Grade micrObial Sequences (FDA-ARGOS): Supporting development and validation of Infectious Disease Dx tests.</title>
        <authorList>
            <person name="Kerrigan L."/>
            <person name="Tallon L."/>
            <person name="Sadzewicz L."/>
            <person name="Sengamalay N."/>
            <person name="Ott S."/>
            <person name="Godinez A."/>
            <person name="Nagaraj S."/>
            <person name="Vavikolanu K."/>
            <person name="Nadendla S."/>
            <person name="George J."/>
            <person name="Sichtig H."/>
        </authorList>
    </citation>
    <scope>NUCLEOTIDE SEQUENCE [LARGE SCALE GENOMIC DNA]</scope>
    <source>
        <strain evidence="4">FDAARGOS_311</strain>
    </source>
</reference>
<evidence type="ECO:0000313" key="5">
    <source>
        <dbReference type="RefSeq" id="XP_001399979.1"/>
    </source>
</evidence>
<reference evidence="5" key="4">
    <citation type="submission" date="2025-02" db="EMBL/GenBank/DDBJ databases">
        <authorList>
            <consortium name="NCBI Genome Project"/>
        </authorList>
    </citation>
    <scope>NUCLEOTIDE SEQUENCE</scope>
</reference>
<name>A0A254TSC7_ASPNG</name>
<dbReference type="Proteomes" id="UP000197666">
    <property type="component" value="Unassembled WGS sequence"/>
</dbReference>
<reference evidence="5" key="5">
    <citation type="submission" date="2025-04" db="UniProtKB">
        <authorList>
            <consortium name="RefSeq"/>
        </authorList>
    </citation>
    <scope>IDENTIFICATION</scope>
</reference>
<dbReference type="EMBL" id="NKJJ02000003">
    <property type="protein sequence ID" value="TPR08899.1"/>
    <property type="molecule type" value="Genomic_DNA"/>
</dbReference>
<proteinExistence type="predicted"/>
<dbReference type="VEuPathDB" id="FungiDB:An02g08460"/>
<accession>A0A254TSC7</accession>
<evidence type="ECO:0000313" key="2">
    <source>
        <dbReference type="EMBL" id="GLA48677.1"/>
    </source>
</evidence>
<dbReference type="EMBL" id="BRPB01000022">
    <property type="protein sequence ID" value="GLA48677.1"/>
    <property type="molecule type" value="Genomic_DNA"/>
</dbReference>
<organism evidence="3 4">
    <name type="scientific">Aspergillus niger</name>
    <dbReference type="NCBI Taxonomy" id="5061"/>
    <lineage>
        <taxon>Eukaryota</taxon>
        <taxon>Fungi</taxon>
        <taxon>Dikarya</taxon>
        <taxon>Ascomycota</taxon>
        <taxon>Pezizomycotina</taxon>
        <taxon>Eurotiomycetes</taxon>
        <taxon>Eurotiomycetidae</taxon>
        <taxon>Eurotiales</taxon>
        <taxon>Aspergillaceae</taxon>
        <taxon>Aspergillus</taxon>
        <taxon>Aspergillus subgen. Circumdati</taxon>
    </lineage>
</organism>
<feature type="region of interest" description="Disordered" evidence="1">
    <location>
        <begin position="98"/>
        <end position="153"/>
    </location>
</feature>
<dbReference type="Proteomes" id="UP001144191">
    <property type="component" value="Unassembled WGS sequence"/>
</dbReference>
<sequence length="254" mass="28631">MAAGTSTPKQILKKEVSQREYEFLQEWAPDTVNDYTPIKPGNPADRMPKHQTMPSQPPLQSPRRAKPRLPLYEEWKTQPLNGETLNEAAKATGAPVSMENKTNGIIPPAPTTNVRVNGRHPGNSLDTRNRHQEPAKSNSVPHNHYAKPTASANNRVIATPLSSVASKPGVPRPGAYKPVEQSNKRVMVNQRRPPPPPYVYTAPNRKQFRNDDLIRWSDGIKTLGGAMAYFQPNFIQDPWKDMKPVLTKFLERYW</sequence>
<dbReference type="VEuPathDB" id="FungiDB:ASPNIDRAFT2_1135762"/>
<dbReference type="VEuPathDB" id="FungiDB:M747DRAFT_331719"/>
<dbReference type="KEGG" id="ang:An02g08460"/>
<gene>
    <name evidence="5" type="ORF">An02g08460</name>
    <name evidence="2" type="ORF">AnigIFM63604_004216</name>
    <name evidence="3" type="ORF">CAN33_006490</name>
</gene>
<dbReference type="AlphaFoldDB" id="A0A254TSC7"/>
<evidence type="ECO:0000256" key="1">
    <source>
        <dbReference type="SAM" id="MobiDB-lite"/>
    </source>
</evidence>
<reference evidence="3" key="2">
    <citation type="submission" date="2019-02" db="EMBL/GenBank/DDBJ databases">
        <title>FDA dAtabase for Regulatory Grade micrObial Sequences (FDA-ARGOS): Supporting development and validation of Infectious Disease Dx tests.</title>
        <authorList>
            <person name="Kerrigan L."/>
            <person name="Tallon L.J."/>
            <person name="Sadzewicz L."/>
            <person name="Sengamalay N."/>
            <person name="Ott S."/>
            <person name="Godinez A."/>
            <person name="Nagaraj S."/>
            <person name="Vavikolanu K."/>
            <person name="Vyas G."/>
            <person name="Nadendla S."/>
            <person name="Aluvathingal J."/>
            <person name="Sichtig H."/>
        </authorList>
    </citation>
    <scope>NUCLEOTIDE SEQUENCE</scope>
    <source>
        <strain evidence="3">FDAARGOS_311</strain>
    </source>
</reference>
<dbReference type="RefSeq" id="XP_001399979.1">
    <property type="nucleotide sequence ID" value="XM_001399942.1"/>
</dbReference>
<protein>
    <submittedName>
        <fullName evidence="3">V-type ATPase, C subunit</fullName>
    </submittedName>
</protein>
<feature type="region of interest" description="Disordered" evidence="1">
    <location>
        <begin position="31"/>
        <end position="64"/>
    </location>
</feature>
<dbReference type="GeneID" id="4979336"/>
<reference evidence="2" key="3">
    <citation type="submission" date="2022-07" db="EMBL/GenBank/DDBJ databases">
        <title>Taxonomy of Aspergillus series Nigri: significant species reduction supported by multi-species coalescent approaches.</title>
        <authorList>
            <person name="Bian C."/>
            <person name="Kusuya Y."/>
            <person name="Sklenar F."/>
            <person name="D'hooge E."/>
            <person name="Yaguchi T."/>
            <person name="Takahashi H."/>
            <person name="Hubka V."/>
        </authorList>
    </citation>
    <scope>NUCLEOTIDE SEQUENCE</scope>
    <source>
        <strain evidence="2">IFM 63604</strain>
    </source>
</reference>